<keyword evidence="2" id="KW-1185">Reference proteome</keyword>
<name>A0A0D8ZY62_9CYAN</name>
<sequence length="68" mass="7613">MSEIKASIVQYEDRDEETGNYLVKSIDSGEIISVPSVSSIYILKLEKGQILILIQLPEHPQGYLIPPI</sequence>
<accession>A0A0D8ZY62</accession>
<organism evidence="1 2">
    <name type="scientific">Aliterella atlantica CENA595</name>
    <dbReference type="NCBI Taxonomy" id="1618023"/>
    <lineage>
        <taxon>Bacteria</taxon>
        <taxon>Bacillati</taxon>
        <taxon>Cyanobacteriota</taxon>
        <taxon>Cyanophyceae</taxon>
        <taxon>Chroococcidiopsidales</taxon>
        <taxon>Aliterellaceae</taxon>
        <taxon>Aliterella</taxon>
    </lineage>
</organism>
<dbReference type="AlphaFoldDB" id="A0A0D8ZY62"/>
<proteinExistence type="predicted"/>
<reference evidence="1 2" key="1">
    <citation type="submission" date="2015-02" db="EMBL/GenBank/DDBJ databases">
        <title>Draft genome of a novel marine cyanobacterium (Chroococcales) isolated from South Atlantic Ocean.</title>
        <authorList>
            <person name="Rigonato J."/>
            <person name="Alvarenga D.O."/>
            <person name="Branco L.H."/>
            <person name="Varani A.M."/>
            <person name="Brandini F.P."/>
            <person name="Fiore M.F."/>
        </authorList>
    </citation>
    <scope>NUCLEOTIDE SEQUENCE [LARGE SCALE GENOMIC DNA]</scope>
    <source>
        <strain evidence="1 2">CENA595</strain>
    </source>
</reference>
<gene>
    <name evidence="1" type="ORF">UH38_00670</name>
</gene>
<dbReference type="EMBL" id="JYON01000001">
    <property type="protein sequence ID" value="KJH73337.1"/>
    <property type="molecule type" value="Genomic_DNA"/>
</dbReference>
<comment type="caution">
    <text evidence="1">The sequence shown here is derived from an EMBL/GenBank/DDBJ whole genome shotgun (WGS) entry which is preliminary data.</text>
</comment>
<evidence type="ECO:0000313" key="2">
    <source>
        <dbReference type="Proteomes" id="UP000032452"/>
    </source>
</evidence>
<protein>
    <submittedName>
        <fullName evidence="1">Uncharacterized protein</fullName>
    </submittedName>
</protein>
<evidence type="ECO:0000313" key="1">
    <source>
        <dbReference type="EMBL" id="KJH73337.1"/>
    </source>
</evidence>
<dbReference type="Proteomes" id="UP000032452">
    <property type="component" value="Unassembled WGS sequence"/>
</dbReference>
<dbReference type="RefSeq" id="WP_045052676.1">
    <property type="nucleotide sequence ID" value="NZ_CAWMDP010000017.1"/>
</dbReference>